<accession>A0ABV1IHZ2</accession>
<protein>
    <submittedName>
        <fullName evidence="1">Uncharacterized protein</fullName>
    </submittedName>
</protein>
<dbReference type="RefSeq" id="WP_269801613.1">
    <property type="nucleotide sequence ID" value="NZ_DBFSEW010000012.1"/>
</dbReference>
<dbReference type="GeneID" id="98644673"/>
<evidence type="ECO:0000313" key="1">
    <source>
        <dbReference type="EMBL" id="MEQ2638515.1"/>
    </source>
</evidence>
<comment type="caution">
    <text evidence="1">The sequence shown here is derived from an EMBL/GenBank/DDBJ whole genome shotgun (WGS) entry which is preliminary data.</text>
</comment>
<dbReference type="Proteomes" id="UP001478817">
    <property type="component" value="Unassembled WGS sequence"/>
</dbReference>
<proteinExistence type="predicted"/>
<keyword evidence="2" id="KW-1185">Reference proteome</keyword>
<name>A0ABV1IHZ2_9ACTN</name>
<sequence>MSIDSNEVQQLFSSIVHLVNNYGYQERQAPAASRNECRWTT</sequence>
<dbReference type="EMBL" id="JBBNGS010000023">
    <property type="protein sequence ID" value="MEQ2638515.1"/>
    <property type="molecule type" value="Genomic_DNA"/>
</dbReference>
<gene>
    <name evidence="1" type="ORF">AAAT05_09215</name>
</gene>
<organism evidence="1 2">
    <name type="scientific">Paratractidigestivibacter faecalis</name>
    <dbReference type="NCBI Taxonomy" id="2292441"/>
    <lineage>
        <taxon>Bacteria</taxon>
        <taxon>Bacillati</taxon>
        <taxon>Actinomycetota</taxon>
        <taxon>Coriobacteriia</taxon>
        <taxon>Coriobacteriales</taxon>
        <taxon>Atopobiaceae</taxon>
        <taxon>Paratractidigestivibacter</taxon>
    </lineage>
</organism>
<evidence type="ECO:0000313" key="2">
    <source>
        <dbReference type="Proteomes" id="UP001478817"/>
    </source>
</evidence>
<reference evidence="1 2" key="1">
    <citation type="submission" date="2024-04" db="EMBL/GenBank/DDBJ databases">
        <title>Human intestinal bacterial collection.</title>
        <authorList>
            <person name="Pauvert C."/>
            <person name="Hitch T.C.A."/>
            <person name="Clavel T."/>
        </authorList>
    </citation>
    <scope>NUCLEOTIDE SEQUENCE [LARGE SCALE GENOMIC DNA]</scope>
    <source>
        <strain evidence="1 2">CLA-AA-H197</strain>
    </source>
</reference>